<dbReference type="InterPro" id="IPR002429">
    <property type="entry name" value="CcO_II-like_C"/>
</dbReference>
<comment type="cofactor">
    <cofactor evidence="18">
        <name>Cu cation</name>
        <dbReference type="ChEBI" id="CHEBI:23378"/>
    </cofactor>
    <text evidence="18">Binds a copper A center.</text>
</comment>
<dbReference type="GO" id="GO:0020037">
    <property type="term" value="F:heme binding"/>
    <property type="evidence" value="ECO:0007669"/>
    <property type="project" value="InterPro"/>
</dbReference>
<evidence type="ECO:0000256" key="10">
    <source>
        <dbReference type="ARBA" id="ARBA00022989"/>
    </source>
</evidence>
<dbReference type="PRINTS" id="PR01166">
    <property type="entry name" value="CYCOXIDASEII"/>
</dbReference>
<dbReference type="AlphaFoldDB" id="A0A023WXP9"/>
<dbReference type="Pfam" id="PF02790">
    <property type="entry name" value="COX2_TM"/>
    <property type="match status" value="1"/>
</dbReference>
<dbReference type="Proteomes" id="UP000025238">
    <property type="component" value="Chromosome"/>
</dbReference>
<keyword evidence="5 17" id="KW-0679">Respiratory chain</keyword>
<dbReference type="GO" id="GO:0004129">
    <property type="term" value="F:cytochrome-c oxidase activity"/>
    <property type="evidence" value="ECO:0007669"/>
    <property type="project" value="UniProtKB-EC"/>
</dbReference>
<name>A0A023WXP9_STUST</name>
<dbReference type="InterPro" id="IPR014222">
    <property type="entry name" value="Cyt_c_oxidase_su2"/>
</dbReference>
<dbReference type="GO" id="GO:0005507">
    <property type="term" value="F:copper ion binding"/>
    <property type="evidence" value="ECO:0007669"/>
    <property type="project" value="InterPro"/>
</dbReference>
<evidence type="ECO:0000259" key="20">
    <source>
        <dbReference type="PROSITE" id="PS50857"/>
    </source>
</evidence>
<dbReference type="SUPFAM" id="SSF81464">
    <property type="entry name" value="Cytochrome c oxidase subunit II-like, transmembrane region"/>
    <property type="match status" value="1"/>
</dbReference>
<dbReference type="PANTHER" id="PTHR22888:SF9">
    <property type="entry name" value="CYTOCHROME C OXIDASE SUBUNIT 2"/>
    <property type="match status" value="1"/>
</dbReference>
<dbReference type="PATRIC" id="fig|316.97.peg.4401"/>
<dbReference type="PANTHER" id="PTHR22888">
    <property type="entry name" value="CYTOCHROME C OXIDASE, SUBUNIT II"/>
    <property type="match status" value="1"/>
</dbReference>
<evidence type="ECO:0000256" key="4">
    <source>
        <dbReference type="ARBA" id="ARBA00022617"/>
    </source>
</evidence>
<dbReference type="Pfam" id="PF13442">
    <property type="entry name" value="Cytochrome_CBB3"/>
    <property type="match status" value="1"/>
</dbReference>
<dbReference type="Gene3D" id="1.10.760.10">
    <property type="entry name" value="Cytochrome c-like domain"/>
    <property type="match status" value="1"/>
</dbReference>
<dbReference type="InterPro" id="IPR008972">
    <property type="entry name" value="Cupredoxin"/>
</dbReference>
<keyword evidence="4 16" id="KW-0349">Heme</keyword>
<evidence type="ECO:0000256" key="13">
    <source>
        <dbReference type="ARBA" id="ARBA00023136"/>
    </source>
</evidence>
<evidence type="ECO:0000256" key="6">
    <source>
        <dbReference type="ARBA" id="ARBA00022692"/>
    </source>
</evidence>
<evidence type="ECO:0000259" key="22">
    <source>
        <dbReference type="PROSITE" id="PS51007"/>
    </source>
</evidence>
<evidence type="ECO:0000256" key="8">
    <source>
        <dbReference type="ARBA" id="ARBA00022967"/>
    </source>
</evidence>
<keyword evidence="3 17" id="KW-0813">Transport</keyword>
<dbReference type="EMBL" id="CP007509">
    <property type="protein sequence ID" value="AHY45007.1"/>
    <property type="molecule type" value="Genomic_DNA"/>
</dbReference>
<evidence type="ECO:0000256" key="5">
    <source>
        <dbReference type="ARBA" id="ARBA00022660"/>
    </source>
</evidence>
<evidence type="ECO:0000256" key="14">
    <source>
        <dbReference type="ARBA" id="ARBA00024688"/>
    </source>
</evidence>
<dbReference type="InterPro" id="IPR036257">
    <property type="entry name" value="Cyt_c_oxidase_su2_TM_sf"/>
</dbReference>
<evidence type="ECO:0000259" key="21">
    <source>
        <dbReference type="PROSITE" id="PS50999"/>
    </source>
</evidence>
<evidence type="ECO:0000256" key="19">
    <source>
        <dbReference type="SAM" id="Phobius"/>
    </source>
</evidence>
<dbReference type="PROSITE" id="PS50857">
    <property type="entry name" value="COX2_CUA"/>
    <property type="match status" value="1"/>
</dbReference>
<evidence type="ECO:0000256" key="1">
    <source>
        <dbReference type="ARBA" id="ARBA00004141"/>
    </source>
</evidence>
<keyword evidence="8" id="KW-1278">Translocase</keyword>
<keyword evidence="12 18" id="KW-0186">Copper</keyword>
<dbReference type="GO" id="GO:0005886">
    <property type="term" value="C:plasma membrane"/>
    <property type="evidence" value="ECO:0007669"/>
    <property type="project" value="UniProtKB-SubCell"/>
</dbReference>
<evidence type="ECO:0000256" key="9">
    <source>
        <dbReference type="ARBA" id="ARBA00022982"/>
    </source>
</evidence>
<evidence type="ECO:0000256" key="12">
    <source>
        <dbReference type="ARBA" id="ARBA00023008"/>
    </source>
</evidence>
<dbReference type="GO" id="GO:0016491">
    <property type="term" value="F:oxidoreductase activity"/>
    <property type="evidence" value="ECO:0007669"/>
    <property type="project" value="InterPro"/>
</dbReference>
<dbReference type="Pfam" id="PF00116">
    <property type="entry name" value="COX2"/>
    <property type="match status" value="1"/>
</dbReference>
<dbReference type="InterPro" id="IPR009056">
    <property type="entry name" value="Cyt_c-like_dom"/>
</dbReference>
<dbReference type="Gene3D" id="1.10.287.90">
    <property type="match status" value="1"/>
</dbReference>
<evidence type="ECO:0000256" key="2">
    <source>
        <dbReference type="ARBA" id="ARBA00007866"/>
    </source>
</evidence>
<feature type="domain" description="Cytochrome oxidase subunit II copper A binding" evidence="20">
    <location>
        <begin position="116"/>
        <end position="253"/>
    </location>
</feature>
<organism evidence="23 24">
    <name type="scientific">Stutzerimonas stutzeri</name>
    <name type="common">Pseudomonas stutzeri</name>
    <dbReference type="NCBI Taxonomy" id="316"/>
    <lineage>
        <taxon>Bacteria</taxon>
        <taxon>Pseudomonadati</taxon>
        <taxon>Pseudomonadota</taxon>
        <taxon>Gammaproteobacteria</taxon>
        <taxon>Pseudomonadales</taxon>
        <taxon>Pseudomonadaceae</taxon>
        <taxon>Stutzerimonas</taxon>
    </lineage>
</organism>
<evidence type="ECO:0000313" key="23">
    <source>
        <dbReference type="EMBL" id="AHY45007.1"/>
    </source>
</evidence>
<comment type="similarity">
    <text evidence="2 17">Belongs to the cytochrome c oxidase subunit 2 family.</text>
</comment>
<feature type="transmembrane region" description="Helical" evidence="19">
    <location>
        <begin position="46"/>
        <end position="66"/>
    </location>
</feature>
<evidence type="ECO:0000256" key="7">
    <source>
        <dbReference type="ARBA" id="ARBA00022723"/>
    </source>
</evidence>
<comment type="subcellular location">
    <subcellularLocation>
        <location evidence="17">Cell membrane</location>
        <topology evidence="17">Multi-pass membrane protein</topology>
    </subcellularLocation>
    <subcellularLocation>
        <location evidence="1">Membrane</location>
        <topology evidence="1">Multi-pass membrane protein</topology>
    </subcellularLocation>
</comment>
<gene>
    <name evidence="23" type="ORF">UIB01_21985</name>
</gene>
<dbReference type="Gene3D" id="2.60.40.420">
    <property type="entry name" value="Cupredoxins - blue copper proteins"/>
    <property type="match status" value="1"/>
</dbReference>
<dbReference type="PROSITE" id="PS50999">
    <property type="entry name" value="COX2_TM"/>
    <property type="match status" value="1"/>
</dbReference>
<keyword evidence="6 17" id="KW-0812">Transmembrane</keyword>
<evidence type="ECO:0000256" key="16">
    <source>
        <dbReference type="PROSITE-ProRule" id="PRU00433"/>
    </source>
</evidence>
<dbReference type="InterPro" id="IPR045187">
    <property type="entry name" value="CcO_II"/>
</dbReference>
<dbReference type="OrthoDB" id="9781261at2"/>
<keyword evidence="11 16" id="KW-0408">Iron</keyword>
<evidence type="ECO:0000256" key="3">
    <source>
        <dbReference type="ARBA" id="ARBA00022448"/>
    </source>
</evidence>
<proteinExistence type="inferred from homology"/>
<accession>A0A023WXP9</accession>
<dbReference type="InterPro" id="IPR036909">
    <property type="entry name" value="Cyt_c-like_dom_sf"/>
</dbReference>
<dbReference type="GO" id="GO:0042773">
    <property type="term" value="P:ATP synthesis coupled electron transport"/>
    <property type="evidence" value="ECO:0007669"/>
    <property type="project" value="TreeGrafter"/>
</dbReference>
<protein>
    <recommendedName>
        <fullName evidence="18">Cytochrome c oxidase subunit 2</fullName>
        <ecNumber evidence="18">7.1.1.9</ecNumber>
    </recommendedName>
</protein>
<keyword evidence="10 19" id="KW-1133">Transmembrane helix</keyword>
<dbReference type="InterPro" id="IPR001505">
    <property type="entry name" value="Copper_CuA"/>
</dbReference>
<feature type="domain" description="Cytochrome c" evidence="22">
    <location>
        <begin position="273"/>
        <end position="353"/>
    </location>
</feature>
<sequence>MSRHPCIWMGLGLWAIFGQAQAAWDVNMRSGATDVSRSVFDLHMAIFWICVVIGLLVFGVMIYSMIAHRRSKRQHSAHFHENTRVEVLWTVIPLLILVGMAVPATRTLIHIYDSSESDVDVQITGYQWKWHYKYLGEDVEFFSNLTTPREQINNQAPKGEHYLLEVDEPLVIPVGAKVRFLITAADVIHSWWVPDLAVKKDAIPGFINESWTRVEQPGIYRGQCTELCGKDHGFMPVVVEVKSQEDYATWLAEKKAEAAKLAELTSKEWTLAELSERGQKVYQTACASCHQAGGEGIPPMFPALKGSAIATGDIEAHIDIVVNGKPGTAMAAFGKQLSEVDLAAVITYERNAWGNKTDDMVTPKDVLDFKQAEEATQ</sequence>
<dbReference type="KEGG" id="pstu:UIB01_21985"/>
<dbReference type="SUPFAM" id="SSF46626">
    <property type="entry name" value="Cytochrome c"/>
    <property type="match status" value="1"/>
</dbReference>
<dbReference type="InterPro" id="IPR011759">
    <property type="entry name" value="Cyt_c_oxidase_su2_TM_dom"/>
</dbReference>
<dbReference type="PROSITE" id="PS51007">
    <property type="entry name" value="CYTC"/>
    <property type="match status" value="1"/>
</dbReference>
<evidence type="ECO:0000256" key="17">
    <source>
        <dbReference type="RuleBase" id="RU000456"/>
    </source>
</evidence>
<feature type="domain" description="Cytochrome oxidase subunit II transmembrane region profile" evidence="21">
    <location>
        <begin position="20"/>
        <end position="115"/>
    </location>
</feature>
<keyword evidence="13 19" id="KW-0472">Membrane</keyword>
<dbReference type="EC" id="7.1.1.9" evidence="18"/>
<evidence type="ECO:0000256" key="11">
    <source>
        <dbReference type="ARBA" id="ARBA00023004"/>
    </source>
</evidence>
<evidence type="ECO:0000256" key="15">
    <source>
        <dbReference type="ARBA" id="ARBA00047816"/>
    </source>
</evidence>
<comment type="catalytic activity">
    <reaction evidence="15 18">
        <text>4 Fe(II)-[cytochrome c] + O2 + 8 H(+)(in) = 4 Fe(III)-[cytochrome c] + 2 H2O + 4 H(+)(out)</text>
        <dbReference type="Rhea" id="RHEA:11436"/>
        <dbReference type="Rhea" id="RHEA-COMP:10350"/>
        <dbReference type="Rhea" id="RHEA-COMP:14399"/>
        <dbReference type="ChEBI" id="CHEBI:15377"/>
        <dbReference type="ChEBI" id="CHEBI:15378"/>
        <dbReference type="ChEBI" id="CHEBI:15379"/>
        <dbReference type="ChEBI" id="CHEBI:29033"/>
        <dbReference type="ChEBI" id="CHEBI:29034"/>
        <dbReference type="EC" id="7.1.1.9"/>
    </reaction>
</comment>
<keyword evidence="9 17" id="KW-0249">Electron transport</keyword>
<dbReference type="SUPFAM" id="SSF49503">
    <property type="entry name" value="Cupredoxins"/>
    <property type="match status" value="1"/>
</dbReference>
<reference evidence="23 24" key="1">
    <citation type="submission" date="2014-03" db="EMBL/GenBank/DDBJ databases">
        <title>Complete genome sequence of Pseudomonas stutzeri 19SMN4.</title>
        <authorList>
            <person name="Brunet-Galmes I."/>
            <person name="Nogales B."/>
            <person name="Busquets A."/>
            <person name="Pena A."/>
            <person name="Gomila M."/>
            <person name="Garcia-Valdes E."/>
            <person name="Lalucat J."/>
            <person name="Bennasar A."/>
            <person name="Bosch R."/>
        </authorList>
    </citation>
    <scope>NUCLEOTIDE SEQUENCE [LARGE SCALE GENOMIC DNA]</scope>
    <source>
        <strain evidence="23 24">19SMN4</strain>
    </source>
</reference>
<dbReference type="PROSITE" id="PS00078">
    <property type="entry name" value="COX2"/>
    <property type="match status" value="1"/>
</dbReference>
<keyword evidence="7 16" id="KW-0479">Metal-binding</keyword>
<dbReference type="NCBIfam" id="TIGR02866">
    <property type="entry name" value="CoxB"/>
    <property type="match status" value="1"/>
</dbReference>
<evidence type="ECO:0000256" key="18">
    <source>
        <dbReference type="RuleBase" id="RU004024"/>
    </source>
</evidence>
<comment type="function">
    <text evidence="14 18">Subunits I and II form the functional core of the enzyme complex. Electrons originating in cytochrome c are transferred via heme a and Cu(A) to the binuclear center formed by heme a3 and Cu(B).</text>
</comment>
<feature type="transmembrane region" description="Helical" evidence="19">
    <location>
        <begin position="87"/>
        <end position="105"/>
    </location>
</feature>
<evidence type="ECO:0000313" key="24">
    <source>
        <dbReference type="Proteomes" id="UP000025238"/>
    </source>
</evidence>